<dbReference type="AlphaFoldDB" id="A0AA38LQ60"/>
<dbReference type="InterPro" id="IPR043502">
    <property type="entry name" value="DNA/RNA_pol_sf"/>
</dbReference>
<feature type="non-terminal residue" evidence="3">
    <location>
        <position position="1"/>
    </location>
</feature>
<feature type="domain" description="Reverse transcriptase/retrotransposon-derived protein RNase H-like" evidence="2">
    <location>
        <begin position="2"/>
        <end position="56"/>
    </location>
</feature>
<accession>A0AA38LQ60</accession>
<proteinExistence type="predicted"/>
<protein>
    <recommendedName>
        <fullName evidence="2">Reverse transcriptase/retrotransposon-derived protein RNase H-like domain-containing protein</fullName>
    </recommendedName>
</protein>
<keyword evidence="4" id="KW-1185">Reference proteome</keyword>
<dbReference type="InterPro" id="IPR050951">
    <property type="entry name" value="Retrovirus_Pol_polyprotein"/>
</dbReference>
<sequence>EDTFQFLKKKVIEAHILALPDLDKVFKVDCDALHVGMGDVLSQGGKPVALFSEKLNE</sequence>
<dbReference type="InterPro" id="IPR041577">
    <property type="entry name" value="RT_RNaseH_2"/>
</dbReference>
<dbReference type="PANTHER" id="PTHR37984:SF5">
    <property type="entry name" value="PROTEIN NYNRIN-LIKE"/>
    <property type="match status" value="1"/>
</dbReference>
<dbReference type="SUPFAM" id="SSF56672">
    <property type="entry name" value="DNA/RNA polymerases"/>
    <property type="match status" value="1"/>
</dbReference>
<comment type="caution">
    <text evidence="3">The sequence shown here is derived from an EMBL/GenBank/DDBJ whole genome shotgun (WGS) entry which is preliminary data.</text>
</comment>
<dbReference type="Proteomes" id="UP000824469">
    <property type="component" value="Unassembled WGS sequence"/>
</dbReference>
<evidence type="ECO:0000259" key="2">
    <source>
        <dbReference type="Pfam" id="PF17919"/>
    </source>
</evidence>
<dbReference type="OMA" id="MHEKAFN"/>
<dbReference type="Pfam" id="PF17919">
    <property type="entry name" value="RT_RNaseH_2"/>
    <property type="match status" value="1"/>
</dbReference>
<dbReference type="PANTHER" id="PTHR37984">
    <property type="entry name" value="PROTEIN CBG26694"/>
    <property type="match status" value="1"/>
</dbReference>
<gene>
    <name evidence="3" type="ORF">KI387_003882</name>
</gene>
<dbReference type="GO" id="GO:0003824">
    <property type="term" value="F:catalytic activity"/>
    <property type="evidence" value="ECO:0007669"/>
    <property type="project" value="UniProtKB-KW"/>
</dbReference>
<organism evidence="3 4">
    <name type="scientific">Taxus chinensis</name>
    <name type="common">Chinese yew</name>
    <name type="synonym">Taxus wallichiana var. chinensis</name>
    <dbReference type="NCBI Taxonomy" id="29808"/>
    <lineage>
        <taxon>Eukaryota</taxon>
        <taxon>Viridiplantae</taxon>
        <taxon>Streptophyta</taxon>
        <taxon>Embryophyta</taxon>
        <taxon>Tracheophyta</taxon>
        <taxon>Spermatophyta</taxon>
        <taxon>Pinopsida</taxon>
        <taxon>Pinidae</taxon>
        <taxon>Conifers II</taxon>
        <taxon>Cupressales</taxon>
        <taxon>Taxaceae</taxon>
        <taxon>Taxus</taxon>
    </lineage>
</organism>
<reference evidence="3 4" key="1">
    <citation type="journal article" date="2021" name="Nat. Plants">
        <title>The Taxus genome provides insights into paclitaxel biosynthesis.</title>
        <authorList>
            <person name="Xiong X."/>
            <person name="Gou J."/>
            <person name="Liao Q."/>
            <person name="Li Y."/>
            <person name="Zhou Q."/>
            <person name="Bi G."/>
            <person name="Li C."/>
            <person name="Du R."/>
            <person name="Wang X."/>
            <person name="Sun T."/>
            <person name="Guo L."/>
            <person name="Liang H."/>
            <person name="Lu P."/>
            <person name="Wu Y."/>
            <person name="Zhang Z."/>
            <person name="Ro D.K."/>
            <person name="Shang Y."/>
            <person name="Huang S."/>
            <person name="Yan J."/>
        </authorList>
    </citation>
    <scope>NUCLEOTIDE SEQUENCE [LARGE SCALE GENOMIC DNA]</scope>
    <source>
        <strain evidence="3">Ta-2019</strain>
    </source>
</reference>
<feature type="non-terminal residue" evidence="3">
    <location>
        <position position="57"/>
    </location>
</feature>
<dbReference type="EMBL" id="JAHRHJ020000001">
    <property type="protein sequence ID" value="KAH9331774.1"/>
    <property type="molecule type" value="Genomic_DNA"/>
</dbReference>
<evidence type="ECO:0000313" key="3">
    <source>
        <dbReference type="EMBL" id="KAH9331774.1"/>
    </source>
</evidence>
<evidence type="ECO:0000256" key="1">
    <source>
        <dbReference type="ARBA" id="ARBA00023268"/>
    </source>
</evidence>
<evidence type="ECO:0000313" key="4">
    <source>
        <dbReference type="Proteomes" id="UP000824469"/>
    </source>
</evidence>
<name>A0AA38LQ60_TAXCH</name>
<keyword evidence="1" id="KW-0511">Multifunctional enzyme</keyword>